<dbReference type="EMBL" id="QYBB01000022">
    <property type="protein sequence ID" value="RYC30630.1"/>
    <property type="molecule type" value="Genomic_DNA"/>
</dbReference>
<comment type="caution">
    <text evidence="1">The sequence shown here is derived from an EMBL/GenBank/DDBJ whole genome shotgun (WGS) entry which is preliminary data.</text>
</comment>
<reference evidence="1 2" key="1">
    <citation type="submission" date="2018-12" db="EMBL/GenBank/DDBJ databases">
        <authorList>
            <person name="Grouzdev D.S."/>
            <person name="Krutkina M.S."/>
        </authorList>
    </citation>
    <scope>NUCLEOTIDE SEQUENCE [LARGE SCALE GENOMIC DNA]</scope>
    <source>
        <strain evidence="1 2">RmlP026</strain>
    </source>
</reference>
<reference evidence="1 2" key="2">
    <citation type="submission" date="2019-02" db="EMBL/GenBank/DDBJ databases">
        <title>'Lichenibacterium ramalinii' gen. nov. sp. nov., 'Lichenibacterium minor' gen. nov. sp. nov.</title>
        <authorList>
            <person name="Pankratov T."/>
        </authorList>
    </citation>
    <scope>NUCLEOTIDE SEQUENCE [LARGE SCALE GENOMIC DNA]</scope>
    <source>
        <strain evidence="1 2">RmlP026</strain>
    </source>
</reference>
<dbReference type="Proteomes" id="UP000290759">
    <property type="component" value="Unassembled WGS sequence"/>
</dbReference>
<sequence length="117" mass="12316">MFVAGMADVLVGGDRVAFGLDESVPFCELAALAAWTDEAASSAKAVAPAMIVMRFMVSPPPLGIVACIVSFSRRAQANPRVATEFRWSGFAPLLVFVRVSTLNRPSDEDRGGGADLA</sequence>
<dbReference type="RefSeq" id="WP_129228169.1">
    <property type="nucleotide sequence ID" value="NZ_QYBB01000022.1"/>
</dbReference>
<proteinExistence type="predicted"/>
<name>A0A4Q2U364_9HYPH</name>
<evidence type="ECO:0000313" key="1">
    <source>
        <dbReference type="EMBL" id="RYC30630.1"/>
    </source>
</evidence>
<accession>A0A4Q2U364</accession>
<keyword evidence="2" id="KW-1185">Reference proteome</keyword>
<protein>
    <submittedName>
        <fullName evidence="1">Uncharacterized protein</fullName>
    </submittedName>
</protein>
<gene>
    <name evidence="1" type="ORF">D3273_17400</name>
</gene>
<organism evidence="1 2">
    <name type="scientific">Lichenibacterium minor</name>
    <dbReference type="NCBI Taxonomy" id="2316528"/>
    <lineage>
        <taxon>Bacteria</taxon>
        <taxon>Pseudomonadati</taxon>
        <taxon>Pseudomonadota</taxon>
        <taxon>Alphaproteobacteria</taxon>
        <taxon>Hyphomicrobiales</taxon>
        <taxon>Lichenihabitantaceae</taxon>
        <taxon>Lichenibacterium</taxon>
    </lineage>
</organism>
<evidence type="ECO:0000313" key="2">
    <source>
        <dbReference type="Proteomes" id="UP000290759"/>
    </source>
</evidence>
<dbReference type="AlphaFoldDB" id="A0A4Q2U364"/>